<dbReference type="AlphaFoldDB" id="A0AAC9LIF4"/>
<organism evidence="2 3">
    <name type="scientific">Actinoalloteichus fjordicus</name>
    <dbReference type="NCBI Taxonomy" id="1612552"/>
    <lineage>
        <taxon>Bacteria</taxon>
        <taxon>Bacillati</taxon>
        <taxon>Actinomycetota</taxon>
        <taxon>Actinomycetes</taxon>
        <taxon>Pseudonocardiales</taxon>
        <taxon>Pseudonocardiaceae</taxon>
        <taxon>Actinoalloteichus</taxon>
    </lineage>
</organism>
<evidence type="ECO:0000313" key="2">
    <source>
        <dbReference type="EMBL" id="APU16945.1"/>
    </source>
</evidence>
<sequence length="189" mass="21129">MSAAAAAGWERFVELSAEEMRLRLTEALQVYVTAMRYPPSAMHHRGPTWLSHAVREGWRGVAALDHRGAMVGVAYGYRGAPGQWWYEQVNHGLLDTGHAAGAQHWLPDYFELTELHVLPTAQGHGVGETLLRMLLDQAEGANVLLSTPEGPSRAWRLYRRVGFEDVLRNYRFAGDPRPFAVLGRTLPLD</sequence>
<protein>
    <submittedName>
        <fullName evidence="2">Acetyltransferase (GNAT) family protein</fullName>
    </submittedName>
</protein>
<accession>A0AAC9LIF4</accession>
<dbReference type="PROSITE" id="PS51186">
    <property type="entry name" value="GNAT"/>
    <property type="match status" value="1"/>
</dbReference>
<evidence type="ECO:0000259" key="1">
    <source>
        <dbReference type="PROSITE" id="PS51186"/>
    </source>
</evidence>
<dbReference type="Gene3D" id="3.40.630.30">
    <property type="match status" value="1"/>
</dbReference>
<evidence type="ECO:0000313" key="3">
    <source>
        <dbReference type="Proteomes" id="UP000185511"/>
    </source>
</evidence>
<dbReference type="CDD" id="cd04301">
    <property type="entry name" value="NAT_SF"/>
    <property type="match status" value="1"/>
</dbReference>
<dbReference type="EMBL" id="CP016076">
    <property type="protein sequence ID" value="APU16945.1"/>
    <property type="molecule type" value="Genomic_DNA"/>
</dbReference>
<dbReference type="InterPro" id="IPR000182">
    <property type="entry name" value="GNAT_dom"/>
</dbReference>
<gene>
    <name evidence="2" type="ORF">UA74_24655</name>
</gene>
<dbReference type="GO" id="GO:0016747">
    <property type="term" value="F:acyltransferase activity, transferring groups other than amino-acyl groups"/>
    <property type="evidence" value="ECO:0007669"/>
    <property type="project" value="InterPro"/>
</dbReference>
<feature type="domain" description="N-acetyltransferase" evidence="1">
    <location>
        <begin position="1"/>
        <end position="187"/>
    </location>
</feature>
<keyword evidence="3" id="KW-1185">Reference proteome</keyword>
<dbReference type="Pfam" id="PF00583">
    <property type="entry name" value="Acetyltransf_1"/>
    <property type="match status" value="1"/>
</dbReference>
<dbReference type="SUPFAM" id="SSF55729">
    <property type="entry name" value="Acyl-CoA N-acyltransferases (Nat)"/>
    <property type="match status" value="1"/>
</dbReference>
<name>A0AAC9LIF4_9PSEU</name>
<reference evidence="3" key="1">
    <citation type="submission" date="2016-06" db="EMBL/GenBank/DDBJ databases">
        <title>Complete genome sequence of Actinoalloteichus fjordicus DSM 46855 (=ADI127-17), type strain of the new species Actinoalloteichus fjordicus.</title>
        <authorList>
            <person name="Ruckert C."/>
            <person name="Nouioui I."/>
            <person name="Willmese J."/>
            <person name="van Wezel G."/>
            <person name="Klenk H.-P."/>
            <person name="Kalinowski J."/>
            <person name="Zotchev S.B."/>
        </authorList>
    </citation>
    <scope>NUCLEOTIDE SEQUENCE [LARGE SCALE GENOMIC DNA]</scope>
    <source>
        <strain evidence="3">ADI127-7</strain>
    </source>
</reference>
<dbReference type="KEGG" id="acad:UA74_24655"/>
<dbReference type="InterPro" id="IPR016181">
    <property type="entry name" value="Acyl_CoA_acyltransferase"/>
</dbReference>
<dbReference type="Proteomes" id="UP000185511">
    <property type="component" value="Chromosome"/>
</dbReference>
<proteinExistence type="predicted"/>